<protein>
    <recommendedName>
        <fullName evidence="2">AB hydrolase-1 domain-containing protein</fullName>
    </recommendedName>
</protein>
<name>A0A813MF63_9BILA</name>
<evidence type="ECO:0000256" key="1">
    <source>
        <dbReference type="SAM" id="MobiDB-lite"/>
    </source>
</evidence>
<evidence type="ECO:0000313" key="3">
    <source>
        <dbReference type="EMBL" id="CAF0720422.1"/>
    </source>
</evidence>
<feature type="region of interest" description="Disordered" evidence="1">
    <location>
        <begin position="1"/>
        <end position="32"/>
    </location>
</feature>
<reference evidence="3" key="1">
    <citation type="submission" date="2021-02" db="EMBL/GenBank/DDBJ databases">
        <authorList>
            <person name="Nowell W R."/>
        </authorList>
    </citation>
    <scope>NUCLEOTIDE SEQUENCE</scope>
</reference>
<dbReference type="Proteomes" id="UP000663854">
    <property type="component" value="Unassembled WGS sequence"/>
</dbReference>
<dbReference type="AlphaFoldDB" id="A0A813MF63"/>
<dbReference type="Gene3D" id="3.40.50.1820">
    <property type="entry name" value="alpha/beta hydrolase"/>
    <property type="match status" value="1"/>
</dbReference>
<dbReference type="PANTHER" id="PTHR43689:SF8">
    <property type="entry name" value="ALPHA_BETA-HYDROLASES SUPERFAMILY PROTEIN"/>
    <property type="match status" value="1"/>
</dbReference>
<evidence type="ECO:0000313" key="5">
    <source>
        <dbReference type="Proteomes" id="UP000663854"/>
    </source>
</evidence>
<dbReference type="InterPro" id="IPR029058">
    <property type="entry name" value="AB_hydrolase_fold"/>
</dbReference>
<evidence type="ECO:0000259" key="2">
    <source>
        <dbReference type="Pfam" id="PF00561"/>
    </source>
</evidence>
<sequence>MASPVRSTTTKKKFTRHASKSPKRNQSPSRIQPDISFESEEFAYSDPMNSSRSLMQNVVFKRHDRGSLSPQATQLFNSQMTFEDEAERSWLLENIRSTTISIKVDQTVVTINGNYAFRENQPCVLFLHGFGSTRNWANWIKLAYPLSQRNQYSVIFVDLPGFGQSSGRNLDQTSWKRYGPEILIAILSSFHLRHSASVVAQCGGAATTVRTINRYPQWFRDRGLVFSNSVIGDFGESKVGGFENNLTKFNIHIVVYWIPDQDHAKHCVAYKRWNKLRLAGFRNLQLIDLDPATQTLKQFYPVIHVVNISRCSSKNEAYVYKLSDEFIQQVINILDRKS</sequence>
<dbReference type="EMBL" id="CAJNOL010000055">
    <property type="protein sequence ID" value="CAF0796782.1"/>
    <property type="molecule type" value="Genomic_DNA"/>
</dbReference>
<dbReference type="InterPro" id="IPR000073">
    <property type="entry name" value="AB_hydrolase_1"/>
</dbReference>
<dbReference type="PANTHER" id="PTHR43689">
    <property type="entry name" value="HYDROLASE"/>
    <property type="match status" value="1"/>
</dbReference>
<dbReference type="Pfam" id="PF00561">
    <property type="entry name" value="Abhydrolase_1"/>
    <property type="match status" value="1"/>
</dbReference>
<feature type="compositionally biased region" description="Basic residues" evidence="1">
    <location>
        <begin position="9"/>
        <end position="23"/>
    </location>
</feature>
<organism evidence="3 5">
    <name type="scientific">Rotaria sordida</name>
    <dbReference type="NCBI Taxonomy" id="392033"/>
    <lineage>
        <taxon>Eukaryota</taxon>
        <taxon>Metazoa</taxon>
        <taxon>Spiralia</taxon>
        <taxon>Gnathifera</taxon>
        <taxon>Rotifera</taxon>
        <taxon>Eurotatoria</taxon>
        <taxon>Bdelloidea</taxon>
        <taxon>Philodinida</taxon>
        <taxon>Philodinidae</taxon>
        <taxon>Rotaria</taxon>
    </lineage>
</organism>
<keyword evidence="6" id="KW-1185">Reference proteome</keyword>
<comment type="caution">
    <text evidence="3">The sequence shown here is derived from an EMBL/GenBank/DDBJ whole genome shotgun (WGS) entry which is preliminary data.</text>
</comment>
<dbReference type="EMBL" id="CAJNOH010000001">
    <property type="protein sequence ID" value="CAF0720422.1"/>
    <property type="molecule type" value="Genomic_DNA"/>
</dbReference>
<feature type="domain" description="AB hydrolase-1" evidence="2">
    <location>
        <begin position="122"/>
        <end position="171"/>
    </location>
</feature>
<gene>
    <name evidence="4" type="ORF">JXQ802_LOCUS4013</name>
    <name evidence="3" type="ORF">PYM288_LOCUS125</name>
</gene>
<evidence type="ECO:0000313" key="4">
    <source>
        <dbReference type="EMBL" id="CAF0796782.1"/>
    </source>
</evidence>
<proteinExistence type="predicted"/>
<accession>A0A813MF63</accession>
<dbReference type="SUPFAM" id="SSF53474">
    <property type="entry name" value="alpha/beta-Hydrolases"/>
    <property type="match status" value="1"/>
</dbReference>
<evidence type="ECO:0000313" key="6">
    <source>
        <dbReference type="Proteomes" id="UP000663870"/>
    </source>
</evidence>
<dbReference type="Proteomes" id="UP000663870">
    <property type="component" value="Unassembled WGS sequence"/>
</dbReference>